<dbReference type="PRINTS" id="PR01021">
    <property type="entry name" value="OMPADOMAIN"/>
</dbReference>
<dbReference type="Gene3D" id="2.40.160.20">
    <property type="match status" value="1"/>
</dbReference>
<dbReference type="PROSITE" id="PS01068">
    <property type="entry name" value="OMPA_1"/>
    <property type="match status" value="1"/>
</dbReference>
<dbReference type="InterPro" id="IPR050330">
    <property type="entry name" value="Bact_OuterMem_StrucFunc"/>
</dbReference>
<dbReference type="InterPro" id="IPR036737">
    <property type="entry name" value="OmpA-like_sf"/>
</dbReference>
<comment type="subcellular location">
    <subcellularLocation>
        <location evidence="1">Cell outer membrane</location>
    </subcellularLocation>
</comment>
<dbReference type="PATRIC" id="fig|555500.3.peg.343"/>
<evidence type="ECO:0000256" key="2">
    <source>
        <dbReference type="ARBA" id="ARBA00022729"/>
    </source>
</evidence>
<evidence type="ECO:0000256" key="1">
    <source>
        <dbReference type="ARBA" id="ARBA00004442"/>
    </source>
</evidence>
<dbReference type="Gene3D" id="3.30.1330.60">
    <property type="entry name" value="OmpA-like domain"/>
    <property type="match status" value="1"/>
</dbReference>
<sequence>MKHLSKLLVAAFLFVGISNMNAQDQNNPWQISFGVNAVDAYPTNSDRPYASEAWFDEYFNASDHWNILPSISYVSVSKYVGSGISLGVRGSLNKIDKLGDTGVDDLSYYGVDGTIKYNFVQGTVFDPFVEIGGGYTWLDEIGAGTLNGGVGFNVWFTENLGLTVQSSYKHVFEDYSTPHFQHLAGLAIKFGGTDTDGDGVYDKDDACPEVPGLKEFNGCPDSDGDGIEDSKDECPNEAGTAAMNGCPDSDGDGVADNVDECPETPGLKELAGCPDSDGDGVADKDDQCPDVAGPAATNGCPDKDGDGVLDKDDQCPDVAGTVANNGCPEVTEAVQKALNDYAKTILFDLGKATIKTESEKVLNDIIEILNEYPNANFSIEGHTDSSGSNSLNQRLSEERAGAVKVYLIEHGISTNRLDSKGFGEDNPITSNATRAGRAQNRRVEINLVK</sequence>
<keyword evidence="4" id="KW-0998">Cell outer membrane</keyword>
<dbReference type="InterPro" id="IPR006664">
    <property type="entry name" value="OMP_bac"/>
</dbReference>
<evidence type="ECO:0000256" key="6">
    <source>
        <dbReference type="SAM" id="SignalP"/>
    </source>
</evidence>
<dbReference type="PANTHER" id="PTHR30329:SF21">
    <property type="entry name" value="LIPOPROTEIN YIAD-RELATED"/>
    <property type="match status" value="1"/>
</dbReference>
<evidence type="ECO:0000313" key="8">
    <source>
        <dbReference type="EMBL" id="EKF56876.1"/>
    </source>
</evidence>
<dbReference type="InterPro" id="IPR028974">
    <property type="entry name" value="TSP_type-3_rpt"/>
</dbReference>
<dbReference type="EMBL" id="AMSG01000001">
    <property type="protein sequence ID" value="EKF56876.1"/>
    <property type="molecule type" value="Genomic_DNA"/>
</dbReference>
<dbReference type="Proteomes" id="UP000007364">
    <property type="component" value="Unassembled WGS sequence"/>
</dbReference>
<keyword evidence="2 6" id="KW-0732">Signal</keyword>
<proteinExistence type="predicted"/>
<feature type="domain" description="OmpA-like" evidence="7">
    <location>
        <begin position="334"/>
        <end position="449"/>
    </location>
</feature>
<keyword evidence="9" id="KW-1185">Reference proteome</keyword>
<dbReference type="PRINTS" id="PR01023">
    <property type="entry name" value="NAFLGMOTY"/>
</dbReference>
<protein>
    <submittedName>
        <fullName evidence="8">OmpA/MotB domain-containing protein</fullName>
    </submittedName>
</protein>
<dbReference type="eggNOG" id="COG2885">
    <property type="taxonomic scope" value="Bacteria"/>
</dbReference>
<evidence type="ECO:0000256" key="5">
    <source>
        <dbReference type="PROSITE-ProRule" id="PRU00473"/>
    </source>
</evidence>
<dbReference type="PROSITE" id="PS51123">
    <property type="entry name" value="OMPA_2"/>
    <property type="match status" value="1"/>
</dbReference>
<feature type="signal peptide" evidence="6">
    <location>
        <begin position="1"/>
        <end position="22"/>
    </location>
</feature>
<dbReference type="SUPFAM" id="SSF103088">
    <property type="entry name" value="OmpA-like"/>
    <property type="match status" value="1"/>
</dbReference>
<organism evidence="8 9">
    <name type="scientific">Galbibacter marinus</name>
    <dbReference type="NCBI Taxonomy" id="555500"/>
    <lineage>
        <taxon>Bacteria</taxon>
        <taxon>Pseudomonadati</taxon>
        <taxon>Bacteroidota</taxon>
        <taxon>Flavobacteriia</taxon>
        <taxon>Flavobacteriales</taxon>
        <taxon>Flavobacteriaceae</taxon>
        <taxon>Galbibacter</taxon>
    </lineage>
</organism>
<dbReference type="InterPro" id="IPR006690">
    <property type="entry name" value="OMPA-like_CS"/>
</dbReference>
<dbReference type="PANTHER" id="PTHR30329">
    <property type="entry name" value="STATOR ELEMENT OF FLAGELLAR MOTOR COMPLEX"/>
    <property type="match status" value="1"/>
</dbReference>
<dbReference type="GO" id="GO:0007155">
    <property type="term" value="P:cell adhesion"/>
    <property type="evidence" value="ECO:0007669"/>
    <property type="project" value="InterPro"/>
</dbReference>
<comment type="caution">
    <text evidence="8">The sequence shown here is derived from an EMBL/GenBank/DDBJ whole genome shotgun (WGS) entry which is preliminary data.</text>
</comment>
<gene>
    <name evidence="8" type="ORF">I215_01640</name>
</gene>
<dbReference type="SUPFAM" id="SSF103647">
    <property type="entry name" value="TSP type-3 repeat"/>
    <property type="match status" value="1"/>
</dbReference>
<keyword evidence="3 5" id="KW-0472">Membrane</keyword>
<evidence type="ECO:0000259" key="7">
    <source>
        <dbReference type="PROSITE" id="PS51123"/>
    </source>
</evidence>
<dbReference type="InterPro" id="IPR006665">
    <property type="entry name" value="OmpA-like"/>
</dbReference>
<dbReference type="Gene3D" id="4.10.1080.10">
    <property type="entry name" value="TSP type-3 repeat"/>
    <property type="match status" value="1"/>
</dbReference>
<feature type="chain" id="PRO_5003866861" evidence="6">
    <location>
        <begin position="23"/>
        <end position="449"/>
    </location>
</feature>
<name>K2Q7L4_9FLAO</name>
<evidence type="ECO:0000256" key="3">
    <source>
        <dbReference type="ARBA" id="ARBA00023136"/>
    </source>
</evidence>
<reference evidence="8 9" key="1">
    <citation type="journal article" date="2012" name="J. Bacteriol.">
        <title>Genome Sequence of Galbibacter marinum Type Strain ck-I2-15.</title>
        <authorList>
            <person name="Lai Q."/>
            <person name="Li C."/>
            <person name="Shao Z."/>
        </authorList>
    </citation>
    <scope>NUCLEOTIDE SEQUENCE [LARGE SCALE GENOMIC DNA]</scope>
    <source>
        <strain evidence="9">ck-I2-15</strain>
    </source>
</reference>
<dbReference type="AlphaFoldDB" id="K2Q7L4"/>
<evidence type="ECO:0000313" key="9">
    <source>
        <dbReference type="Proteomes" id="UP000007364"/>
    </source>
</evidence>
<dbReference type="CDD" id="cd07185">
    <property type="entry name" value="OmpA_C-like"/>
    <property type="match status" value="1"/>
</dbReference>
<evidence type="ECO:0000256" key="4">
    <source>
        <dbReference type="ARBA" id="ARBA00023237"/>
    </source>
</evidence>
<dbReference type="Pfam" id="PF02412">
    <property type="entry name" value="TSP_3"/>
    <property type="match status" value="3"/>
</dbReference>
<dbReference type="InterPro" id="IPR003367">
    <property type="entry name" value="Thrombospondin_3-like_rpt"/>
</dbReference>
<dbReference type="STRING" id="555500.I215_01640"/>
<dbReference type="RefSeq" id="WP_008990205.1">
    <property type="nucleotide sequence ID" value="NZ_AMSG01000001.1"/>
</dbReference>
<accession>K2Q7L4</accession>
<dbReference type="OrthoDB" id="9805336at2"/>
<dbReference type="GO" id="GO:0005509">
    <property type="term" value="F:calcium ion binding"/>
    <property type="evidence" value="ECO:0007669"/>
    <property type="project" value="InterPro"/>
</dbReference>
<dbReference type="Pfam" id="PF00691">
    <property type="entry name" value="OmpA"/>
    <property type="match status" value="1"/>
</dbReference>
<dbReference type="GO" id="GO:0009279">
    <property type="term" value="C:cell outer membrane"/>
    <property type="evidence" value="ECO:0007669"/>
    <property type="project" value="UniProtKB-SubCell"/>
</dbReference>